<dbReference type="Gene3D" id="3.40.50.1390">
    <property type="entry name" value="Resolvase, N-terminal catalytic domain"/>
    <property type="match status" value="1"/>
</dbReference>
<name>A0ABP6DCR9_9ACTN</name>
<dbReference type="InterPro" id="IPR038109">
    <property type="entry name" value="DNA_bind_recomb_sf"/>
</dbReference>
<dbReference type="PROSITE" id="PS51737">
    <property type="entry name" value="RECOMBINASE_DNA_BIND"/>
    <property type="match status" value="1"/>
</dbReference>
<protein>
    <recommendedName>
        <fullName evidence="2">Recombinase domain-containing protein</fullName>
    </recommendedName>
</protein>
<accession>A0ABP6DCR9</accession>
<proteinExistence type="predicted"/>
<dbReference type="PANTHER" id="PTHR30461:SF23">
    <property type="entry name" value="DNA RECOMBINASE-RELATED"/>
    <property type="match status" value="1"/>
</dbReference>
<keyword evidence="4" id="KW-1185">Reference proteome</keyword>
<dbReference type="CDD" id="cd00338">
    <property type="entry name" value="Ser_Recombinase"/>
    <property type="match status" value="1"/>
</dbReference>
<comment type="caution">
    <text evidence="3">The sequence shown here is derived from an EMBL/GenBank/DDBJ whole genome shotgun (WGS) entry which is preliminary data.</text>
</comment>
<reference evidence="4" key="1">
    <citation type="journal article" date="2019" name="Int. J. Syst. Evol. Microbiol.">
        <title>The Global Catalogue of Microorganisms (GCM) 10K type strain sequencing project: providing services to taxonomists for standard genome sequencing and annotation.</title>
        <authorList>
            <consortium name="The Broad Institute Genomics Platform"/>
            <consortium name="The Broad Institute Genome Sequencing Center for Infectious Disease"/>
            <person name="Wu L."/>
            <person name="Ma J."/>
        </authorList>
    </citation>
    <scope>NUCLEOTIDE SEQUENCE [LARGE SCALE GENOMIC DNA]</scope>
    <source>
        <strain evidence="4">JCM 4524</strain>
    </source>
</reference>
<feature type="coiled-coil region" evidence="1">
    <location>
        <begin position="358"/>
        <end position="406"/>
    </location>
</feature>
<dbReference type="Pfam" id="PF13408">
    <property type="entry name" value="Zn_ribbon_recom"/>
    <property type="match status" value="1"/>
</dbReference>
<feature type="domain" description="Recombinase" evidence="2">
    <location>
        <begin position="122"/>
        <end position="254"/>
    </location>
</feature>
<evidence type="ECO:0000259" key="2">
    <source>
        <dbReference type="PROSITE" id="PS51737"/>
    </source>
</evidence>
<evidence type="ECO:0000313" key="3">
    <source>
        <dbReference type="EMBL" id="GAA2641713.1"/>
    </source>
</evidence>
<dbReference type="Pfam" id="PF00239">
    <property type="entry name" value="Resolvase"/>
    <property type="match status" value="1"/>
</dbReference>
<dbReference type="InterPro" id="IPR050639">
    <property type="entry name" value="SSR_resolvase"/>
</dbReference>
<sequence length="473" mass="51286">MWPGLPVVVFADAGISAANGDHRPRYEAFRAALAGGEVAHVWAVEQSRLERREVEWFTLAAELDAAGISELHTNRDGVVRVHDEVAGIRAVLNAGEVRKMKKRVNDRLAENAAQGRAAGSKPFGYGHGVDESGNKTYVIIPEQAEAIRWAAEKVLDGWSLANIAAELRSRGLVGAHKVKVKDANGEIVTDASGKPVTRPSTLTASSVKSMVTKPTIAGFRVHQGVIVGRGNWAPILDEATWQACRAKLSAPRTVRKSDGFTYPITDAHKGNATGRKYTLTGGLAVCGVCNAPMVGSVKKLKNGKRTPYLLCHPNRGGKGCTGVMLEATEKNVTDRLFAELEKPGFLDALTSDDHGARRDELTAQLTAVEAERNEIAAERGRGELTLAEWKNMRSGLNEREERLRAELAAVPAPTTKMNITAVTAARTAWDGGMTLDEKRAFLRMFIDSVTIKRAKPGTKGFDQNRVAIKWREA</sequence>
<dbReference type="Pfam" id="PF07508">
    <property type="entry name" value="Recombinase"/>
    <property type="match status" value="1"/>
</dbReference>
<dbReference type="InterPro" id="IPR036162">
    <property type="entry name" value="Resolvase-like_N_sf"/>
</dbReference>
<keyword evidence="1" id="KW-0175">Coiled coil</keyword>
<evidence type="ECO:0000256" key="1">
    <source>
        <dbReference type="SAM" id="Coils"/>
    </source>
</evidence>
<dbReference type="InterPro" id="IPR025827">
    <property type="entry name" value="Zn_ribbon_recom_dom"/>
</dbReference>
<dbReference type="SUPFAM" id="SSF53041">
    <property type="entry name" value="Resolvase-like"/>
    <property type="match status" value="1"/>
</dbReference>
<dbReference type="InterPro" id="IPR011109">
    <property type="entry name" value="DNA_bind_recombinase_dom"/>
</dbReference>
<dbReference type="PANTHER" id="PTHR30461">
    <property type="entry name" value="DNA-INVERTASE FROM LAMBDOID PROPHAGE"/>
    <property type="match status" value="1"/>
</dbReference>
<dbReference type="Proteomes" id="UP001500151">
    <property type="component" value="Unassembled WGS sequence"/>
</dbReference>
<dbReference type="EMBL" id="BAAASJ010000043">
    <property type="protein sequence ID" value="GAA2641713.1"/>
    <property type="molecule type" value="Genomic_DNA"/>
</dbReference>
<dbReference type="Gene3D" id="3.90.1750.20">
    <property type="entry name" value="Putative Large Serine Recombinase, Chain B, Domain 2"/>
    <property type="match status" value="1"/>
</dbReference>
<evidence type="ECO:0000313" key="4">
    <source>
        <dbReference type="Proteomes" id="UP001500151"/>
    </source>
</evidence>
<organism evidence="3 4">
    <name type="scientific">Streptomyces vastus</name>
    <dbReference type="NCBI Taxonomy" id="285451"/>
    <lineage>
        <taxon>Bacteria</taxon>
        <taxon>Bacillati</taxon>
        <taxon>Actinomycetota</taxon>
        <taxon>Actinomycetes</taxon>
        <taxon>Kitasatosporales</taxon>
        <taxon>Streptomycetaceae</taxon>
        <taxon>Streptomyces</taxon>
    </lineage>
</organism>
<dbReference type="InterPro" id="IPR006119">
    <property type="entry name" value="Resolv_N"/>
</dbReference>
<gene>
    <name evidence="3" type="ORF">GCM10010307_43470</name>
</gene>